<reference evidence="8" key="2">
    <citation type="submission" date="2020-06" db="EMBL/GenBank/DDBJ databases">
        <authorList>
            <person name="Sheffer M."/>
        </authorList>
    </citation>
    <scope>NUCLEOTIDE SEQUENCE</scope>
</reference>
<feature type="transmembrane region" description="Helical" evidence="6">
    <location>
        <begin position="95"/>
        <end position="113"/>
    </location>
</feature>
<keyword evidence="3 6" id="KW-0812">Transmembrane</keyword>
<feature type="transmembrane region" description="Helical" evidence="6">
    <location>
        <begin position="400"/>
        <end position="424"/>
    </location>
</feature>
<evidence type="ECO:0000259" key="7">
    <source>
        <dbReference type="Pfam" id="PF12832"/>
    </source>
</evidence>
<evidence type="ECO:0000256" key="1">
    <source>
        <dbReference type="ARBA" id="ARBA00004141"/>
    </source>
</evidence>
<feature type="transmembrane region" description="Helical" evidence="6">
    <location>
        <begin position="377"/>
        <end position="394"/>
    </location>
</feature>
<name>A0A8T0EAN4_ARGBR</name>
<feature type="transmembrane region" description="Helical" evidence="6">
    <location>
        <begin position="534"/>
        <end position="552"/>
    </location>
</feature>
<dbReference type="SUPFAM" id="SSF103473">
    <property type="entry name" value="MFS general substrate transporter"/>
    <property type="match status" value="1"/>
</dbReference>
<feature type="transmembrane region" description="Helical" evidence="6">
    <location>
        <begin position="509"/>
        <end position="528"/>
    </location>
</feature>
<dbReference type="Pfam" id="PF12832">
    <property type="entry name" value="MFS_1_like"/>
    <property type="match status" value="1"/>
</dbReference>
<sequence>MTLKKIWWDDARRSKEHSQSEHFPGIPKALKMDSERERNVAHCEESRKATSFWHVDREMLRFKIHFFLFIGALSAAIPFIVVFAKERLGLSPSSLGAVLTAQMFLFIFTKPLIGYIADYFNRLKSIIVVLTVTIGACYFCLLAIPKFEREPSITFSQEGMLHATFCRTCEDLFKFRHAEANFSMTEMLNNYFNTRNESCQLCSQCTICTLNATNKSFFKAQNFLNDSYEYRQNEQNNNGRKLSIVCYKDDSINISLCSCIANSSKNFNSDCTKIFCSDMWYIKEKGHYFKNISALFPKLSKNLTELCSFLNASTNLEVHRNIPQTNSMNDFQTMQFWIFAFLFSLSSICGNATFTLSDTACCESIQKNGADFGKQRMWGSVGWGLIAPIAGFLNDCTDDFLYSWILMAVMLLFFLGNLSTLDLLKPHYSTNILGDVGKVLKSKEFLAYELVIFMNGISTGMIWFYLIWFLTSIGGSELLCGLCIAVQCFCGAIPFMFFSGWVIRKVGCFQILSAALLTYVVRFLWYSYLYNPWWVLPVECCHGITYGLYYTVLAHYGKKNSKPGAEATTQSILFSTHEGLGAGLGCVLSGIGFDYIGGRETFFPASMFCGCGFIISIVLFITIIRQKRAEEITATSHTRDANAAAVKSSQPASRDTLA</sequence>
<dbReference type="InterPro" id="IPR036259">
    <property type="entry name" value="MFS_trans_sf"/>
</dbReference>
<feature type="transmembrane region" description="Helical" evidence="6">
    <location>
        <begin position="336"/>
        <end position="356"/>
    </location>
</feature>
<protein>
    <submittedName>
        <fullName evidence="8">Major facilitator superfamily like protein</fullName>
    </submittedName>
</protein>
<dbReference type="InterPro" id="IPR051717">
    <property type="entry name" value="MFS_MFSD6"/>
</dbReference>
<dbReference type="PANTHER" id="PTHR16172:SF30">
    <property type="entry name" value="SUGAR BABY, ISOFORM C"/>
    <property type="match status" value="1"/>
</dbReference>
<feature type="transmembrane region" description="Helical" evidence="6">
    <location>
        <begin position="125"/>
        <end position="144"/>
    </location>
</feature>
<dbReference type="EMBL" id="JABXBU010002230">
    <property type="protein sequence ID" value="KAF8768456.1"/>
    <property type="molecule type" value="Genomic_DNA"/>
</dbReference>
<evidence type="ECO:0000256" key="5">
    <source>
        <dbReference type="ARBA" id="ARBA00023136"/>
    </source>
</evidence>
<evidence type="ECO:0000256" key="3">
    <source>
        <dbReference type="ARBA" id="ARBA00022692"/>
    </source>
</evidence>
<keyword evidence="4 6" id="KW-1133">Transmembrane helix</keyword>
<feature type="transmembrane region" description="Helical" evidence="6">
    <location>
        <begin position="602"/>
        <end position="624"/>
    </location>
</feature>
<gene>
    <name evidence="8" type="ORF">HNY73_021274</name>
</gene>
<evidence type="ECO:0000256" key="6">
    <source>
        <dbReference type="SAM" id="Phobius"/>
    </source>
</evidence>
<dbReference type="GO" id="GO:0016020">
    <property type="term" value="C:membrane"/>
    <property type="evidence" value="ECO:0007669"/>
    <property type="project" value="UniProtKB-SubCell"/>
</dbReference>
<comment type="subcellular location">
    <subcellularLocation>
        <location evidence="1">Membrane</location>
        <topology evidence="1">Multi-pass membrane protein</topology>
    </subcellularLocation>
</comment>
<feature type="transmembrane region" description="Helical" evidence="6">
    <location>
        <begin position="476"/>
        <end position="497"/>
    </location>
</feature>
<dbReference type="AlphaFoldDB" id="A0A8T0EAN4"/>
<evidence type="ECO:0000313" key="8">
    <source>
        <dbReference type="EMBL" id="KAF8768456.1"/>
    </source>
</evidence>
<accession>A0A8T0EAN4</accession>
<feature type="transmembrane region" description="Helical" evidence="6">
    <location>
        <begin position="64"/>
        <end position="83"/>
    </location>
</feature>
<dbReference type="Gene3D" id="1.20.1250.20">
    <property type="entry name" value="MFS general substrate transporter like domains"/>
    <property type="match status" value="3"/>
</dbReference>
<feature type="transmembrane region" description="Helical" evidence="6">
    <location>
        <begin position="445"/>
        <end position="470"/>
    </location>
</feature>
<dbReference type="InterPro" id="IPR024989">
    <property type="entry name" value="MFS_assoc_dom"/>
</dbReference>
<feature type="transmembrane region" description="Helical" evidence="6">
    <location>
        <begin position="572"/>
        <end position="596"/>
    </location>
</feature>
<evidence type="ECO:0000256" key="2">
    <source>
        <dbReference type="ARBA" id="ARBA00005241"/>
    </source>
</evidence>
<feature type="domain" description="Major facilitator superfamily associated" evidence="7">
    <location>
        <begin position="60"/>
        <end position="602"/>
    </location>
</feature>
<evidence type="ECO:0000256" key="4">
    <source>
        <dbReference type="ARBA" id="ARBA00022989"/>
    </source>
</evidence>
<dbReference type="PANTHER" id="PTHR16172">
    <property type="entry name" value="MAJOR FACILITATOR SUPERFAMILY DOMAIN-CONTAINING PROTEIN 6-LIKE"/>
    <property type="match status" value="1"/>
</dbReference>
<evidence type="ECO:0000313" key="9">
    <source>
        <dbReference type="Proteomes" id="UP000807504"/>
    </source>
</evidence>
<keyword evidence="9" id="KW-1185">Reference proteome</keyword>
<comment type="similarity">
    <text evidence="2">Belongs to the major facilitator superfamily. MFSD6 family.</text>
</comment>
<reference evidence="8" key="1">
    <citation type="journal article" date="2020" name="bioRxiv">
        <title>Chromosome-level reference genome of the European wasp spider Argiope bruennichi: a resource for studies on range expansion and evolutionary adaptation.</title>
        <authorList>
            <person name="Sheffer M.M."/>
            <person name="Hoppe A."/>
            <person name="Krehenwinkel H."/>
            <person name="Uhl G."/>
            <person name="Kuss A.W."/>
            <person name="Jensen L."/>
            <person name="Jensen C."/>
            <person name="Gillespie R.G."/>
            <person name="Hoff K.J."/>
            <person name="Prost S."/>
        </authorList>
    </citation>
    <scope>NUCLEOTIDE SEQUENCE</scope>
</reference>
<comment type="caution">
    <text evidence="8">The sequence shown here is derived from an EMBL/GenBank/DDBJ whole genome shotgun (WGS) entry which is preliminary data.</text>
</comment>
<proteinExistence type="inferred from homology"/>
<organism evidence="8 9">
    <name type="scientific">Argiope bruennichi</name>
    <name type="common">Wasp spider</name>
    <name type="synonym">Aranea bruennichi</name>
    <dbReference type="NCBI Taxonomy" id="94029"/>
    <lineage>
        <taxon>Eukaryota</taxon>
        <taxon>Metazoa</taxon>
        <taxon>Ecdysozoa</taxon>
        <taxon>Arthropoda</taxon>
        <taxon>Chelicerata</taxon>
        <taxon>Arachnida</taxon>
        <taxon>Araneae</taxon>
        <taxon>Araneomorphae</taxon>
        <taxon>Entelegynae</taxon>
        <taxon>Araneoidea</taxon>
        <taxon>Araneidae</taxon>
        <taxon>Argiope</taxon>
    </lineage>
</organism>
<dbReference type="Proteomes" id="UP000807504">
    <property type="component" value="Unassembled WGS sequence"/>
</dbReference>
<keyword evidence="5 6" id="KW-0472">Membrane</keyword>